<dbReference type="RefSeq" id="WP_340361782.1">
    <property type="nucleotide sequence ID" value="NZ_JBBKZV010000001.1"/>
</dbReference>
<accession>A0ABU8VSG7</accession>
<evidence type="ECO:0000256" key="1">
    <source>
        <dbReference type="SAM" id="Phobius"/>
    </source>
</evidence>
<keyword evidence="3" id="KW-1185">Reference proteome</keyword>
<proteinExistence type="predicted"/>
<dbReference type="Proteomes" id="UP001363010">
    <property type="component" value="Unassembled WGS sequence"/>
</dbReference>
<organism evidence="2 3">
    <name type="scientific">Variovorax humicola</name>
    <dbReference type="NCBI Taxonomy" id="1769758"/>
    <lineage>
        <taxon>Bacteria</taxon>
        <taxon>Pseudomonadati</taxon>
        <taxon>Pseudomonadota</taxon>
        <taxon>Betaproteobacteria</taxon>
        <taxon>Burkholderiales</taxon>
        <taxon>Comamonadaceae</taxon>
        <taxon>Variovorax</taxon>
    </lineage>
</organism>
<evidence type="ECO:0008006" key="4">
    <source>
        <dbReference type="Google" id="ProtNLM"/>
    </source>
</evidence>
<evidence type="ECO:0000313" key="3">
    <source>
        <dbReference type="Proteomes" id="UP001363010"/>
    </source>
</evidence>
<reference evidence="2 3" key="1">
    <citation type="submission" date="2024-03" db="EMBL/GenBank/DDBJ databases">
        <title>Novel species of the genus Variovorax.</title>
        <authorList>
            <person name="Liu Q."/>
            <person name="Xin Y.-H."/>
        </authorList>
    </citation>
    <scope>NUCLEOTIDE SEQUENCE [LARGE SCALE GENOMIC DNA]</scope>
    <source>
        <strain evidence="2 3">KACC 18501</strain>
    </source>
</reference>
<comment type="caution">
    <text evidence="2">The sequence shown here is derived from an EMBL/GenBank/DDBJ whole genome shotgun (WGS) entry which is preliminary data.</text>
</comment>
<keyword evidence="1" id="KW-1133">Transmembrane helix</keyword>
<keyword evidence="1" id="KW-0472">Membrane</keyword>
<feature type="transmembrane region" description="Helical" evidence="1">
    <location>
        <begin position="6"/>
        <end position="30"/>
    </location>
</feature>
<dbReference type="EMBL" id="JBBKZV010000001">
    <property type="protein sequence ID" value="MEJ8820739.1"/>
    <property type="molecule type" value="Genomic_DNA"/>
</dbReference>
<protein>
    <recommendedName>
        <fullName evidence="4">AlgX/AlgJ SGNH hydrolase-like domain-containing protein</fullName>
    </recommendedName>
</protein>
<gene>
    <name evidence="2" type="ORF">WKW80_01655</name>
</gene>
<keyword evidence="1" id="KW-0812">Transmembrane</keyword>
<sequence length="339" mass="38398">MNPAKLWLRVFLAGFVVIAALLVVTLFTPVPYGDLSRIGRVSEHEFGWKLKPPAIVEKDLYESPVTEADILVVGDSFSMTQQWQSVLVHAGYHVTTTYWATYSEALCGDFEQWLADAGFHGKLIIFQSVERLLDDRMQKSEACANGRMSRKFTAKPEPFVPPFREVPAFGLNWTARLTTGVITYRNTRRAKEATSDELISRATVVRLVPKGCELFSHRLCDRALFYSDDVDNGPLTLKTLERFKAFTAARKTTPLLWMVIPNKTTTYLRPDNSREFVEGFNKLGVGPDLFALMREQRTKTRDLYFPNDTHLSMHGQVLLGQLMLQEVRKILPPAPGTPP</sequence>
<name>A0ABU8VSG7_9BURK</name>
<evidence type="ECO:0000313" key="2">
    <source>
        <dbReference type="EMBL" id="MEJ8820739.1"/>
    </source>
</evidence>